<reference evidence="1" key="1">
    <citation type="journal article" date="2008" name="Proc. Natl. Acad. Sci. U.S.A.">
        <title>Whole-genome comparison of disease and carriage strains provides insights into virulence evolution in Neisseria meningitidis.</title>
        <authorList>
            <person name="Schoen C."/>
            <person name="Blom J."/>
            <person name="Claus H."/>
            <person name="Schramm-Glueck A."/>
            <person name="Brandt P."/>
            <person name="Mueller T."/>
            <person name="Goesmann A."/>
            <person name="Joseph B."/>
            <person name="Konietzny S."/>
            <person name="Kurzai O."/>
            <person name="Schmitt C."/>
            <person name="Friedrich T."/>
            <person name="Linke B."/>
            <person name="Vogel U."/>
            <person name="Frosch M."/>
        </authorList>
    </citation>
    <scope>NUCLEOTIDE SEQUENCE</scope>
    <source>
        <strain evidence="1">Alpha275</strain>
    </source>
</reference>
<protein>
    <submittedName>
        <fullName evidence="1">Uncharacterized protein</fullName>
    </submittedName>
</protein>
<accession>C6SL01</accession>
<proteinExistence type="predicted"/>
<gene>
    <name evidence="1" type="ORF">NMW_1621</name>
</gene>
<name>C6SL01_NEIME</name>
<organism evidence="1">
    <name type="scientific">Neisseria meningitidis alpha275</name>
    <dbReference type="NCBI Taxonomy" id="295996"/>
    <lineage>
        <taxon>Bacteria</taxon>
        <taxon>Pseudomonadati</taxon>
        <taxon>Pseudomonadota</taxon>
        <taxon>Betaproteobacteria</taxon>
        <taxon>Neisseriales</taxon>
        <taxon>Neisseriaceae</taxon>
        <taxon>Neisseria</taxon>
    </lineage>
</organism>
<dbReference type="AlphaFoldDB" id="C6SL01"/>
<evidence type="ECO:0000313" key="1">
    <source>
        <dbReference type="EMBL" id="CBA08723.1"/>
    </source>
</evidence>
<dbReference type="EMBL" id="AM889138">
    <property type="protein sequence ID" value="CBA08723.1"/>
    <property type="molecule type" value="Genomic_DNA"/>
</dbReference>
<sequence length="66" mass="7313">MAQGSLCRKCKMKHFLDSPKFFGGQAASVRPEYGNIVINPQMKYKASNAGRVGASVSLKMKRVKHK</sequence>